<dbReference type="RefSeq" id="WP_201828250.1">
    <property type="nucleotide sequence ID" value="NZ_JAERRH010000096.1"/>
</dbReference>
<dbReference type="InterPro" id="IPR016035">
    <property type="entry name" value="Acyl_Trfase/lysoPLipase"/>
</dbReference>
<sequence>VAAALVSSRSVFEHRAVVVAGDRAEALAGLGVLASGGVAPGVVSGVGVAGRRVVFVFPGQGSQWLGMAAGLWESSPVFAQAMGRCEAALSAFVDWSLSAVVRGEPDAPGFDRVDVVQPVLFAVMVSLAELWRSHGVEPAAVVGHSQGEIAAACVSGALSLEDAARVVALRSKALGVLAGRGGMVSVALPAGQVRGLLGEGLSVAAVNGPATTVVSGDVDALDVLLARCEADGIRARRIPVDYASHSAHVELIQRELLDLLEPVRPRTAQVPFYSSVTGRVADGSELDAGYWYANLRQTVDFHGATRALLDDGFDVFVESSAHPVLTASV</sequence>
<evidence type="ECO:0000259" key="4">
    <source>
        <dbReference type="SMART" id="SM00827"/>
    </source>
</evidence>
<gene>
    <name evidence="5" type="ORF">JK361_40605</name>
</gene>
<dbReference type="PANTHER" id="PTHR43775">
    <property type="entry name" value="FATTY ACID SYNTHASE"/>
    <property type="match status" value="1"/>
</dbReference>
<feature type="non-terminal residue" evidence="5">
    <location>
        <position position="329"/>
    </location>
</feature>
<proteinExistence type="predicted"/>
<dbReference type="InterPro" id="IPR014043">
    <property type="entry name" value="Acyl_transferase_dom"/>
</dbReference>
<dbReference type="SMART" id="SM00827">
    <property type="entry name" value="PKS_AT"/>
    <property type="match status" value="1"/>
</dbReference>
<feature type="non-terminal residue" evidence="5">
    <location>
        <position position="1"/>
    </location>
</feature>
<dbReference type="Pfam" id="PF00698">
    <property type="entry name" value="Acyl_transf_1"/>
    <property type="match status" value="1"/>
</dbReference>
<dbReference type="Gene3D" id="3.40.366.10">
    <property type="entry name" value="Malonyl-Coenzyme A Acyl Carrier Protein, domain 2"/>
    <property type="match status" value="1"/>
</dbReference>
<evidence type="ECO:0000256" key="1">
    <source>
        <dbReference type="ARBA" id="ARBA00022679"/>
    </source>
</evidence>
<dbReference type="SUPFAM" id="SSF52151">
    <property type="entry name" value="FabD/lysophospholipase-like"/>
    <property type="match status" value="1"/>
</dbReference>
<evidence type="ECO:0000256" key="2">
    <source>
        <dbReference type="ARBA" id="ARBA00023268"/>
    </source>
</evidence>
<evidence type="ECO:0000313" key="6">
    <source>
        <dbReference type="Proteomes" id="UP000621386"/>
    </source>
</evidence>
<evidence type="ECO:0000313" key="5">
    <source>
        <dbReference type="EMBL" id="MBL1110755.1"/>
    </source>
</evidence>
<keyword evidence="6" id="KW-1185">Reference proteome</keyword>
<reference evidence="5 6" key="1">
    <citation type="submission" date="2021-01" db="EMBL/GenBank/DDBJ databases">
        <title>WGS of actinomycetes isolated from Thailand.</title>
        <authorList>
            <person name="Thawai C."/>
        </authorList>
    </citation>
    <scope>NUCLEOTIDE SEQUENCE [LARGE SCALE GENOMIC DNA]</scope>
    <source>
        <strain evidence="5 6">CH5-8</strain>
    </source>
</reference>
<name>A0ABS1PFF2_9ACTN</name>
<organism evidence="5 6">
    <name type="scientific">Streptomyces musisoli</name>
    <dbReference type="NCBI Taxonomy" id="2802280"/>
    <lineage>
        <taxon>Bacteria</taxon>
        <taxon>Bacillati</taxon>
        <taxon>Actinomycetota</taxon>
        <taxon>Actinomycetes</taxon>
        <taxon>Kitasatosporales</taxon>
        <taxon>Streptomycetaceae</taxon>
        <taxon>Streptomyces</taxon>
    </lineage>
</organism>
<keyword evidence="2" id="KW-0511">Multifunctional enzyme</keyword>
<accession>A0ABS1PFF2</accession>
<dbReference type="InterPro" id="IPR050091">
    <property type="entry name" value="PKS_NRPS_Biosynth_Enz"/>
</dbReference>
<evidence type="ECO:0000256" key="3">
    <source>
        <dbReference type="ARBA" id="ARBA00023315"/>
    </source>
</evidence>
<dbReference type="GO" id="GO:0016746">
    <property type="term" value="F:acyltransferase activity"/>
    <property type="evidence" value="ECO:0007669"/>
    <property type="project" value="UniProtKB-KW"/>
</dbReference>
<dbReference type="EMBL" id="JAERRH010000096">
    <property type="protein sequence ID" value="MBL1110755.1"/>
    <property type="molecule type" value="Genomic_DNA"/>
</dbReference>
<keyword evidence="3 5" id="KW-0012">Acyltransferase</keyword>
<keyword evidence="1" id="KW-0808">Transferase</keyword>
<dbReference type="Gene3D" id="3.30.70.3290">
    <property type="match status" value="1"/>
</dbReference>
<dbReference type="PANTHER" id="PTHR43775:SF51">
    <property type="entry name" value="INACTIVE PHENOLPHTHIOCEROL SYNTHESIS POLYKETIDE SYNTHASE TYPE I PKS1-RELATED"/>
    <property type="match status" value="1"/>
</dbReference>
<dbReference type="Proteomes" id="UP000621386">
    <property type="component" value="Unassembled WGS sequence"/>
</dbReference>
<dbReference type="InterPro" id="IPR016036">
    <property type="entry name" value="Malonyl_transacylase_ACP-bd"/>
</dbReference>
<dbReference type="SUPFAM" id="SSF55048">
    <property type="entry name" value="Probable ACP-binding domain of malonyl-CoA ACP transacylase"/>
    <property type="match status" value="1"/>
</dbReference>
<dbReference type="InterPro" id="IPR001227">
    <property type="entry name" value="Ac_transferase_dom_sf"/>
</dbReference>
<comment type="caution">
    <text evidence="5">The sequence shown here is derived from an EMBL/GenBank/DDBJ whole genome shotgun (WGS) entry which is preliminary data.</text>
</comment>
<protein>
    <submittedName>
        <fullName evidence="5">Acyltransferase domain-containing protein</fullName>
    </submittedName>
</protein>
<feature type="domain" description="Malonyl-CoA:ACP transacylase (MAT)" evidence="4">
    <location>
        <begin position="56"/>
        <end position="329"/>
    </location>
</feature>